<feature type="region of interest" description="Disordered" evidence="1">
    <location>
        <begin position="118"/>
        <end position="158"/>
    </location>
</feature>
<evidence type="ECO:0000256" key="1">
    <source>
        <dbReference type="SAM" id="MobiDB-lite"/>
    </source>
</evidence>
<dbReference type="EMBL" id="BAAAPK010000001">
    <property type="protein sequence ID" value="GAA1684171.1"/>
    <property type="molecule type" value="Genomic_DNA"/>
</dbReference>
<proteinExistence type="predicted"/>
<reference evidence="3 4" key="1">
    <citation type="journal article" date="2019" name="Int. J. Syst. Evol. Microbiol.">
        <title>The Global Catalogue of Microorganisms (GCM) 10K type strain sequencing project: providing services to taxonomists for standard genome sequencing and annotation.</title>
        <authorList>
            <consortium name="The Broad Institute Genomics Platform"/>
            <consortium name="The Broad Institute Genome Sequencing Center for Infectious Disease"/>
            <person name="Wu L."/>
            <person name="Ma J."/>
        </authorList>
    </citation>
    <scope>NUCLEOTIDE SEQUENCE [LARGE SCALE GENOMIC DNA]</scope>
    <source>
        <strain evidence="3 4">JCM 15575</strain>
    </source>
</reference>
<accession>A0ABN2H9J0</accession>
<evidence type="ECO:0000313" key="3">
    <source>
        <dbReference type="EMBL" id="GAA1684171.1"/>
    </source>
</evidence>
<dbReference type="Proteomes" id="UP001500596">
    <property type="component" value="Unassembled WGS sequence"/>
</dbReference>
<evidence type="ECO:0000259" key="2">
    <source>
        <dbReference type="Pfam" id="PF14311"/>
    </source>
</evidence>
<protein>
    <recommendedName>
        <fullName evidence="2">Treble clef zinc finger domain-containing protein</fullName>
    </recommendedName>
</protein>
<dbReference type="Pfam" id="PF14311">
    <property type="entry name" value="DUF4379"/>
    <property type="match status" value="1"/>
</dbReference>
<feature type="domain" description="Treble clef zinc finger" evidence="2">
    <location>
        <begin position="47"/>
        <end position="108"/>
    </location>
</feature>
<gene>
    <name evidence="3" type="ORF">GCM10009807_29990</name>
</gene>
<sequence length="309" mass="34364">MGEAPASVRGMAEPVRAWWARRQFSRGAEVPYPVGTYREAWAAYPMLIRQYHPELNAGITLTQVPPAADVLLLWECESGHRFVATPSEQRARPGRQRRRSAWCPDCAELAAPKRVVPAAVPAPPSASGPTPSAASPAPPRTERPTPAPPRVKRPRTLCPKTPALPAGEPFVSACAPRPASAVEARLRADIFARLEVTPGMNAVRISRPFFDHLEVWPDILLPELRVAIEYDSTGRFGLEHVGSREDADRRKDRMLRAARWEVVRIRTGKLEKLGPHDLQLSSLGRRGIDRLIDTLREIRGPLFVDAYLR</sequence>
<dbReference type="InterPro" id="IPR025487">
    <property type="entry name" value="DUF4379"/>
</dbReference>
<organism evidence="3 4">
    <name type="scientific">Microbacterium lacus</name>
    <dbReference type="NCBI Taxonomy" id="415217"/>
    <lineage>
        <taxon>Bacteria</taxon>
        <taxon>Bacillati</taxon>
        <taxon>Actinomycetota</taxon>
        <taxon>Actinomycetes</taxon>
        <taxon>Micrococcales</taxon>
        <taxon>Microbacteriaceae</taxon>
        <taxon>Microbacterium</taxon>
    </lineage>
</organism>
<name>A0ABN2H9J0_9MICO</name>
<comment type="caution">
    <text evidence="3">The sequence shown here is derived from an EMBL/GenBank/DDBJ whole genome shotgun (WGS) entry which is preliminary data.</text>
</comment>
<evidence type="ECO:0000313" key="4">
    <source>
        <dbReference type="Proteomes" id="UP001500596"/>
    </source>
</evidence>
<keyword evidence="4" id="KW-1185">Reference proteome</keyword>